<protein>
    <submittedName>
        <fullName evidence="4">Putative acetyltransferase</fullName>
    </submittedName>
</protein>
<dbReference type="Gene3D" id="3.40.630.30">
    <property type="match status" value="1"/>
</dbReference>
<dbReference type="GO" id="GO:0016747">
    <property type="term" value="F:acyltransferase activity, transferring groups other than amino-acyl groups"/>
    <property type="evidence" value="ECO:0007669"/>
    <property type="project" value="InterPro"/>
</dbReference>
<proteinExistence type="predicted"/>
<dbReference type="OrthoDB" id="9803233at2"/>
<evidence type="ECO:0000313" key="5">
    <source>
        <dbReference type="Proteomes" id="UP000199110"/>
    </source>
</evidence>
<dbReference type="InterPro" id="IPR016181">
    <property type="entry name" value="Acyl_CoA_acyltransferase"/>
</dbReference>
<dbReference type="SUPFAM" id="SSF55729">
    <property type="entry name" value="Acyl-CoA N-acyltransferases (Nat)"/>
    <property type="match status" value="1"/>
</dbReference>
<dbReference type="PANTHER" id="PTHR43877:SF5">
    <property type="entry name" value="BLL8307 PROTEIN"/>
    <property type="match status" value="1"/>
</dbReference>
<keyword evidence="5" id="KW-1185">Reference proteome</keyword>
<dbReference type="PANTHER" id="PTHR43877">
    <property type="entry name" value="AMINOALKYLPHOSPHONATE N-ACETYLTRANSFERASE-RELATED-RELATED"/>
    <property type="match status" value="1"/>
</dbReference>
<accession>A0A1I3M4S5</accession>
<dbReference type="Pfam" id="PF00583">
    <property type="entry name" value="Acetyltransf_1"/>
    <property type="match status" value="1"/>
</dbReference>
<dbReference type="Proteomes" id="UP000199110">
    <property type="component" value="Unassembled WGS sequence"/>
</dbReference>
<keyword evidence="1 4" id="KW-0808">Transferase</keyword>
<dbReference type="AlphaFoldDB" id="A0A1I3M4S5"/>
<dbReference type="InterPro" id="IPR000182">
    <property type="entry name" value="GNAT_dom"/>
</dbReference>
<evidence type="ECO:0000256" key="1">
    <source>
        <dbReference type="ARBA" id="ARBA00022679"/>
    </source>
</evidence>
<dbReference type="STRING" id="390807.SAMN04488095_1731"/>
<dbReference type="PROSITE" id="PS51186">
    <property type="entry name" value="GNAT"/>
    <property type="match status" value="1"/>
</dbReference>
<sequence length="151" mass="16106">MILVAPADPADPECAALLAQSHALMQSMFTPDECHFLDIDRLCAPHIRFFAATEGDRTLGIGAIALHDDYAEVKSMFTDPAARGRGVADAIVQTLIRAAAAEGRVAMKLETGTGLDAAHRLYARHGFTPCGPFGAYVESPASLFFERSAEA</sequence>
<dbReference type="RefSeq" id="WP_092779309.1">
    <property type="nucleotide sequence ID" value="NZ_FORA01000002.1"/>
</dbReference>
<evidence type="ECO:0000313" key="4">
    <source>
        <dbReference type="EMBL" id="SFI91968.1"/>
    </source>
</evidence>
<dbReference type="CDD" id="cd04301">
    <property type="entry name" value="NAT_SF"/>
    <property type="match status" value="1"/>
</dbReference>
<name>A0A1I3M4S5_9RHOB</name>
<gene>
    <name evidence="4" type="ORF">SAMN04488095_1731</name>
</gene>
<keyword evidence="2" id="KW-0012">Acyltransferase</keyword>
<feature type="domain" description="N-acetyltransferase" evidence="3">
    <location>
        <begin position="2"/>
        <end position="150"/>
    </location>
</feature>
<dbReference type="EMBL" id="FORA01000002">
    <property type="protein sequence ID" value="SFI91968.1"/>
    <property type="molecule type" value="Genomic_DNA"/>
</dbReference>
<evidence type="ECO:0000259" key="3">
    <source>
        <dbReference type="PROSITE" id="PS51186"/>
    </source>
</evidence>
<organism evidence="4 5">
    <name type="scientific">Jannaschia pohangensis</name>
    <dbReference type="NCBI Taxonomy" id="390807"/>
    <lineage>
        <taxon>Bacteria</taxon>
        <taxon>Pseudomonadati</taxon>
        <taxon>Pseudomonadota</taxon>
        <taxon>Alphaproteobacteria</taxon>
        <taxon>Rhodobacterales</taxon>
        <taxon>Roseobacteraceae</taxon>
        <taxon>Jannaschia</taxon>
    </lineage>
</organism>
<evidence type="ECO:0000256" key="2">
    <source>
        <dbReference type="ARBA" id="ARBA00023315"/>
    </source>
</evidence>
<reference evidence="4 5" key="1">
    <citation type="submission" date="2016-10" db="EMBL/GenBank/DDBJ databases">
        <authorList>
            <person name="de Groot N.N."/>
        </authorList>
    </citation>
    <scope>NUCLEOTIDE SEQUENCE [LARGE SCALE GENOMIC DNA]</scope>
    <source>
        <strain evidence="4 5">DSM 19073</strain>
    </source>
</reference>
<dbReference type="InterPro" id="IPR050832">
    <property type="entry name" value="Bact_Acetyltransf"/>
</dbReference>